<sequence length="182" mass="20673">MPGARVASGDRVTLRTQESEDVPFLQRAAANPELRYPLGNSPRNREQFEIPDEDDGTNRFLVCLNGDDAGPGSPDEDDVQRIGGMTVRDADWRRPELGYWLIPEVHGEGYATEMLSLAIDYVFRTYDHPAVGAGVYAFNESSRGLLESLGFEQEGRIRRDRFIDGEYVDNVRYGLLREDWRE</sequence>
<proteinExistence type="inferred from homology"/>
<protein>
    <submittedName>
        <fullName evidence="5">Protein N-acetyltransferase-like protein</fullName>
    </submittedName>
</protein>
<gene>
    <name evidence="5" type="ORF">C447_10195</name>
</gene>
<dbReference type="InterPro" id="IPR016181">
    <property type="entry name" value="Acyl_CoA_acyltransferase"/>
</dbReference>
<evidence type="ECO:0000313" key="5">
    <source>
        <dbReference type="EMBL" id="EMA38092.1"/>
    </source>
</evidence>
<keyword evidence="6" id="KW-1185">Reference proteome</keyword>
<comment type="caution">
    <text evidence="5">The sequence shown here is derived from an EMBL/GenBank/DDBJ whole genome shotgun (WGS) entry which is preliminary data.</text>
</comment>
<dbReference type="EMBL" id="AOMB01000031">
    <property type="protein sequence ID" value="EMA38092.1"/>
    <property type="molecule type" value="Genomic_DNA"/>
</dbReference>
<dbReference type="InterPro" id="IPR051531">
    <property type="entry name" value="N-acetyltransferase"/>
</dbReference>
<dbReference type="GO" id="GO:0016747">
    <property type="term" value="F:acyltransferase activity, transferring groups other than amino-acyl groups"/>
    <property type="evidence" value="ECO:0007669"/>
    <property type="project" value="InterPro"/>
</dbReference>
<dbReference type="InterPro" id="IPR000182">
    <property type="entry name" value="GNAT_dom"/>
</dbReference>
<comment type="similarity">
    <text evidence="3">Belongs to the acetyltransferase family. RimJ subfamily.</text>
</comment>
<dbReference type="Proteomes" id="UP000011566">
    <property type="component" value="Unassembled WGS sequence"/>
</dbReference>
<dbReference type="RefSeq" id="WP_007693519.1">
    <property type="nucleotide sequence ID" value="NZ_AJRK01000428.1"/>
</dbReference>
<keyword evidence="1 5" id="KW-0808">Transferase</keyword>
<dbReference type="eggNOG" id="arCOG00842">
    <property type="taxonomic scope" value="Archaea"/>
</dbReference>
<reference evidence="5 6" key="1">
    <citation type="journal article" date="2014" name="PLoS Genet.">
        <title>Phylogenetically driven sequencing of extremely halophilic archaea reveals strategies for static and dynamic osmo-response.</title>
        <authorList>
            <person name="Becker E.A."/>
            <person name="Seitzer P.M."/>
            <person name="Tritt A."/>
            <person name="Larsen D."/>
            <person name="Krusor M."/>
            <person name="Yao A.I."/>
            <person name="Wu D."/>
            <person name="Madern D."/>
            <person name="Eisen J.A."/>
            <person name="Darling A.E."/>
            <person name="Facciotti M.T."/>
        </authorList>
    </citation>
    <scope>NUCLEOTIDE SEQUENCE [LARGE SCALE GENOMIC DNA]</scope>
    <source>
        <strain evidence="5 6">100A6</strain>
    </source>
</reference>
<evidence type="ECO:0000256" key="3">
    <source>
        <dbReference type="ARBA" id="ARBA00038502"/>
    </source>
</evidence>
<feature type="domain" description="N-acetyltransferase" evidence="4">
    <location>
        <begin position="12"/>
        <end position="178"/>
    </location>
</feature>
<keyword evidence="2" id="KW-0012">Acyltransferase</keyword>
<evidence type="ECO:0000256" key="1">
    <source>
        <dbReference type="ARBA" id="ARBA00022679"/>
    </source>
</evidence>
<dbReference type="PANTHER" id="PTHR43792">
    <property type="entry name" value="GNAT FAMILY, PUTATIVE (AFU_ORTHOLOGUE AFUA_3G00765)-RELATED-RELATED"/>
    <property type="match status" value="1"/>
</dbReference>
<dbReference type="PATRIC" id="fig|1132509.6.peg.2301"/>
<evidence type="ECO:0000313" key="6">
    <source>
        <dbReference type="Proteomes" id="UP000011566"/>
    </source>
</evidence>
<name>M0LWZ9_9EURY</name>
<dbReference type="SUPFAM" id="SSF55729">
    <property type="entry name" value="Acyl-CoA N-acyltransferases (Nat)"/>
    <property type="match status" value="1"/>
</dbReference>
<organism evidence="5 6">
    <name type="scientific">Halococcus hamelinensis 100A6</name>
    <dbReference type="NCBI Taxonomy" id="1132509"/>
    <lineage>
        <taxon>Archaea</taxon>
        <taxon>Methanobacteriati</taxon>
        <taxon>Methanobacteriota</taxon>
        <taxon>Stenosarchaea group</taxon>
        <taxon>Halobacteria</taxon>
        <taxon>Halobacteriales</taxon>
        <taxon>Halococcaceae</taxon>
        <taxon>Halococcus</taxon>
    </lineage>
</organism>
<dbReference type="PANTHER" id="PTHR43792:SF8">
    <property type="entry name" value="[RIBOSOMAL PROTEIN US5]-ALANINE N-ACETYLTRANSFERASE"/>
    <property type="match status" value="1"/>
</dbReference>
<evidence type="ECO:0000256" key="2">
    <source>
        <dbReference type="ARBA" id="ARBA00023315"/>
    </source>
</evidence>
<dbReference type="PROSITE" id="PS51186">
    <property type="entry name" value="GNAT"/>
    <property type="match status" value="1"/>
</dbReference>
<accession>M0LWZ9</accession>
<dbReference type="Pfam" id="PF13302">
    <property type="entry name" value="Acetyltransf_3"/>
    <property type="match status" value="1"/>
</dbReference>
<dbReference type="Gene3D" id="3.40.630.30">
    <property type="match status" value="1"/>
</dbReference>
<dbReference type="OrthoDB" id="120213at2157"/>
<dbReference type="AlphaFoldDB" id="M0LWZ9"/>
<evidence type="ECO:0000259" key="4">
    <source>
        <dbReference type="PROSITE" id="PS51186"/>
    </source>
</evidence>